<feature type="domain" description="Thioesterase" evidence="2">
    <location>
        <begin position="16"/>
        <end position="125"/>
    </location>
</feature>
<dbReference type="InterPro" id="IPR029058">
    <property type="entry name" value="AB_hydrolase_fold"/>
</dbReference>
<reference evidence="3 4" key="1">
    <citation type="submission" date="2020-08" db="EMBL/GenBank/DDBJ databases">
        <title>A Genomic Blueprint of the Chicken Gut Microbiome.</title>
        <authorList>
            <person name="Gilroy R."/>
            <person name="Ravi A."/>
            <person name="Getino M."/>
            <person name="Pursley I."/>
            <person name="Horton D.L."/>
            <person name="Alikhan N.-F."/>
            <person name="Baker D."/>
            <person name="Gharbi K."/>
            <person name="Hall N."/>
            <person name="Watson M."/>
            <person name="Adriaenssens E.M."/>
            <person name="Foster-Nyarko E."/>
            <person name="Jarju S."/>
            <person name="Secka A."/>
            <person name="Antonio M."/>
            <person name="Oren A."/>
            <person name="Chaudhuri R."/>
            <person name="La Ragione R.M."/>
            <person name="Hildebrand F."/>
            <person name="Pallen M.J."/>
        </authorList>
    </citation>
    <scope>NUCLEOTIDE SEQUENCE [LARGE SCALE GENOMIC DNA]</scope>
    <source>
        <strain evidence="3 4">Sa3CVN1</strain>
    </source>
</reference>
<comment type="caution">
    <text evidence="3">The sequence shown here is derived from an EMBL/GenBank/DDBJ whole genome shotgun (WGS) entry which is preliminary data.</text>
</comment>
<keyword evidence="4" id="KW-1185">Reference proteome</keyword>
<dbReference type="PANTHER" id="PTHR11487:SF0">
    <property type="entry name" value="S-ACYL FATTY ACID SYNTHASE THIOESTERASE, MEDIUM CHAIN"/>
    <property type="match status" value="1"/>
</dbReference>
<proteinExistence type="inferred from homology"/>
<dbReference type="SUPFAM" id="SSF53474">
    <property type="entry name" value="alpha/beta-Hydrolases"/>
    <property type="match status" value="1"/>
</dbReference>
<dbReference type="Proteomes" id="UP000627781">
    <property type="component" value="Unassembled WGS sequence"/>
</dbReference>
<dbReference type="Pfam" id="PF00975">
    <property type="entry name" value="Thioesterase"/>
    <property type="match status" value="1"/>
</dbReference>
<dbReference type="InterPro" id="IPR012223">
    <property type="entry name" value="TEII"/>
</dbReference>
<evidence type="ECO:0000259" key="2">
    <source>
        <dbReference type="Pfam" id="PF00975"/>
    </source>
</evidence>
<protein>
    <recommendedName>
        <fullName evidence="2">Thioesterase domain-containing protein</fullName>
    </recommendedName>
</protein>
<organism evidence="3 4">
    <name type="scientific">Clostridium cibarium</name>
    <dbReference type="NCBI Taxonomy" id="2762247"/>
    <lineage>
        <taxon>Bacteria</taxon>
        <taxon>Bacillati</taxon>
        <taxon>Bacillota</taxon>
        <taxon>Clostridia</taxon>
        <taxon>Eubacteriales</taxon>
        <taxon>Clostridiaceae</taxon>
        <taxon>Clostridium</taxon>
    </lineage>
</organism>
<dbReference type="InterPro" id="IPR001031">
    <property type="entry name" value="Thioesterase"/>
</dbReference>
<name>A0ABR8PQT4_9CLOT</name>
<accession>A0ABR8PQT4</accession>
<evidence type="ECO:0000313" key="4">
    <source>
        <dbReference type="Proteomes" id="UP000627781"/>
    </source>
</evidence>
<evidence type="ECO:0000313" key="3">
    <source>
        <dbReference type="EMBL" id="MBD7910534.1"/>
    </source>
</evidence>
<evidence type="ECO:0000256" key="1">
    <source>
        <dbReference type="ARBA" id="ARBA00007169"/>
    </source>
</evidence>
<dbReference type="Gene3D" id="3.40.50.1820">
    <property type="entry name" value="alpha/beta hydrolase"/>
    <property type="match status" value="1"/>
</dbReference>
<sequence>MLYKFSFIKSDYRSIHNLNDVEFKKELLRLGETPIEVLENDDWAKIFLPVLRADFKVVEEYTYTIKANKLNCDLTILYGEKDYLTINNLEKWKEHTNNKCTFLKFSGGHFFIDNNTWEIVNIINNTLIPKLE</sequence>
<comment type="similarity">
    <text evidence="1">Belongs to the thioesterase family.</text>
</comment>
<dbReference type="EMBL" id="JACSRA010000004">
    <property type="protein sequence ID" value="MBD7910534.1"/>
    <property type="molecule type" value="Genomic_DNA"/>
</dbReference>
<gene>
    <name evidence="3" type="ORF">H9661_04090</name>
</gene>
<dbReference type="PANTHER" id="PTHR11487">
    <property type="entry name" value="THIOESTERASE"/>
    <property type="match status" value="1"/>
</dbReference>